<evidence type="ECO:0000256" key="1">
    <source>
        <dbReference type="ARBA" id="ARBA00001917"/>
    </source>
</evidence>
<dbReference type="InterPro" id="IPR052174">
    <property type="entry name" value="Flavoredoxin"/>
</dbReference>
<comment type="cofactor">
    <cofactor evidence="1">
        <name>FMN</name>
        <dbReference type="ChEBI" id="CHEBI:58210"/>
    </cofactor>
</comment>
<dbReference type="PANTHER" id="PTHR43567:SF1">
    <property type="entry name" value="FLAVOREDOXIN"/>
    <property type="match status" value="1"/>
</dbReference>
<evidence type="ECO:0000256" key="2">
    <source>
        <dbReference type="ARBA" id="ARBA00022630"/>
    </source>
</evidence>
<evidence type="ECO:0000259" key="4">
    <source>
        <dbReference type="SMART" id="SM00903"/>
    </source>
</evidence>
<evidence type="ECO:0000313" key="6">
    <source>
        <dbReference type="Proteomes" id="UP000238270"/>
    </source>
</evidence>
<dbReference type="RefSeq" id="WP_104597138.1">
    <property type="nucleotide sequence ID" value="NZ_MIGV01000003.1"/>
</dbReference>
<dbReference type="PANTHER" id="PTHR43567">
    <property type="entry name" value="FLAVOREDOXIN-RELATED-RELATED"/>
    <property type="match status" value="1"/>
</dbReference>
<evidence type="ECO:0000313" key="5">
    <source>
        <dbReference type="EMBL" id="PPT78023.1"/>
    </source>
</evidence>
<comment type="similarity">
    <text evidence="3">Belongs to the flavoredoxin family.</text>
</comment>
<organism evidence="5 6">
    <name type="scientific">Xanthomonas arboricola pv. populi</name>
    <dbReference type="NCBI Taxonomy" id="487823"/>
    <lineage>
        <taxon>Bacteria</taxon>
        <taxon>Pseudomonadati</taxon>
        <taxon>Pseudomonadota</taxon>
        <taxon>Gammaproteobacteria</taxon>
        <taxon>Lysobacterales</taxon>
        <taxon>Lysobacteraceae</taxon>
        <taxon>Xanthomonas</taxon>
    </lineage>
</organism>
<dbReference type="Pfam" id="PF01613">
    <property type="entry name" value="Flavin_Reduct"/>
    <property type="match status" value="1"/>
</dbReference>
<dbReference type="SMART" id="SM00903">
    <property type="entry name" value="Flavin_Reduct"/>
    <property type="match status" value="1"/>
</dbReference>
<dbReference type="GO" id="GO:0010181">
    <property type="term" value="F:FMN binding"/>
    <property type="evidence" value="ECO:0007669"/>
    <property type="project" value="InterPro"/>
</dbReference>
<evidence type="ECO:0000256" key="3">
    <source>
        <dbReference type="ARBA" id="ARBA00038054"/>
    </source>
</evidence>
<dbReference type="Gene3D" id="2.30.110.10">
    <property type="entry name" value="Electron Transport, Fmn-binding Protein, Chain A"/>
    <property type="match status" value="1"/>
</dbReference>
<proteinExistence type="inferred from homology"/>
<keyword evidence="2" id="KW-0285">Flavoprotein</keyword>
<accession>A0A2S6Z8I7</accession>
<feature type="domain" description="Flavin reductase like" evidence="4">
    <location>
        <begin position="16"/>
        <end position="167"/>
    </location>
</feature>
<dbReference type="AlphaFoldDB" id="A0A2S6Z8I7"/>
<dbReference type="SUPFAM" id="SSF50475">
    <property type="entry name" value="FMN-binding split barrel"/>
    <property type="match status" value="1"/>
</dbReference>
<dbReference type="Proteomes" id="UP000238270">
    <property type="component" value="Unassembled WGS sequence"/>
</dbReference>
<dbReference type="EMBL" id="MIGV01000003">
    <property type="protein sequence ID" value="PPT78023.1"/>
    <property type="molecule type" value="Genomic_DNA"/>
</dbReference>
<sequence>MKQYRKHAFPVEQARRFLEPGPVVLVSSAHKGQRDIMTMGWHMVLEFSPSLIACCIARGNHSFELVRRSKQCVINLPTAELLDTVIGIGNSSGAQMDKFDHFGLTAVPGQRVAAPAIAECYASFECRLHDGRQINRHALFVWEVVSAQVAKRPALPRTVHYRGDGRFMLSGDEVSRRRLFAPDML</sequence>
<gene>
    <name evidence="5" type="ORF">XaplCFBP3122_04720</name>
</gene>
<dbReference type="GO" id="GO:0016646">
    <property type="term" value="F:oxidoreductase activity, acting on the CH-NH group of donors, NAD or NADP as acceptor"/>
    <property type="evidence" value="ECO:0007669"/>
    <property type="project" value="UniProtKB-ARBA"/>
</dbReference>
<name>A0A2S6Z8I7_9XANT</name>
<dbReference type="InterPro" id="IPR012349">
    <property type="entry name" value="Split_barrel_FMN-bd"/>
</dbReference>
<reference evidence="5 6" key="1">
    <citation type="submission" date="2016-08" db="EMBL/GenBank/DDBJ databases">
        <title>Evolution of the type three secretion system and type three effector repertoires in Xanthomonas.</title>
        <authorList>
            <person name="Merda D."/>
            <person name="Briand M."/>
            <person name="Bosis E."/>
            <person name="Rousseau C."/>
            <person name="Portier P."/>
            <person name="Jacques M.-A."/>
            <person name="Fischer-Le Saux M."/>
        </authorList>
    </citation>
    <scope>NUCLEOTIDE SEQUENCE [LARGE SCALE GENOMIC DNA]</scope>
    <source>
        <strain evidence="5 6">CFBP 3122</strain>
    </source>
</reference>
<dbReference type="InterPro" id="IPR002563">
    <property type="entry name" value="Flavin_Rdtase-like_dom"/>
</dbReference>
<comment type="caution">
    <text evidence="5">The sequence shown here is derived from an EMBL/GenBank/DDBJ whole genome shotgun (WGS) entry which is preliminary data.</text>
</comment>
<protein>
    <submittedName>
        <fullName evidence="5">Flavin reductase</fullName>
    </submittedName>
</protein>